<reference evidence="3" key="1">
    <citation type="journal article" date="2019" name="Int. J. Syst. Evol. Microbiol.">
        <title>The Global Catalogue of Microorganisms (GCM) 10K type strain sequencing project: providing services to taxonomists for standard genome sequencing and annotation.</title>
        <authorList>
            <consortium name="The Broad Institute Genomics Platform"/>
            <consortium name="The Broad Institute Genome Sequencing Center for Infectious Disease"/>
            <person name="Wu L."/>
            <person name="Ma J."/>
        </authorList>
    </citation>
    <scope>NUCLEOTIDE SEQUENCE [LARGE SCALE GENOMIC DNA]</scope>
    <source>
        <strain evidence="3">JCM 18200</strain>
    </source>
</reference>
<dbReference type="RefSeq" id="WP_345230996.1">
    <property type="nucleotide sequence ID" value="NZ_BAABIQ010000007.1"/>
</dbReference>
<keyword evidence="3" id="KW-1185">Reference proteome</keyword>
<organism evidence="2 3">
    <name type="scientific">Olivibacter ginsenosidimutans</name>
    <dbReference type="NCBI Taxonomy" id="1176537"/>
    <lineage>
        <taxon>Bacteria</taxon>
        <taxon>Pseudomonadati</taxon>
        <taxon>Bacteroidota</taxon>
        <taxon>Sphingobacteriia</taxon>
        <taxon>Sphingobacteriales</taxon>
        <taxon>Sphingobacteriaceae</taxon>
        <taxon>Olivibacter</taxon>
    </lineage>
</organism>
<feature type="domain" description="Outer membrane protein beta-barrel" evidence="1">
    <location>
        <begin position="22"/>
        <end position="177"/>
    </location>
</feature>
<gene>
    <name evidence="2" type="ORF">GCM10023231_13510</name>
</gene>
<dbReference type="InterPro" id="IPR025665">
    <property type="entry name" value="Beta-barrel_OMP_2"/>
</dbReference>
<dbReference type="Proteomes" id="UP001501411">
    <property type="component" value="Unassembled WGS sequence"/>
</dbReference>
<sequence length="214" mass="24456">MMLRSFIYLIFFTVGINTKSFSQIGRLSIGLERSPQFTWFSAKNADLIKTNNKWGDNYGLQIQYDFPGHLGISTNFIVANQKTDFQYAEQKFRLANRFFKIPFMLSYTAKPTGQASLIWRIGPQLSLLNRAEVSNNTSDISKASYDRRLLAGMTAYGGYRLYIVDFVSLNFGLRFDHDFSTLSYEDASAIHLPSGRNRTLSFVFGVNILNFLIN</sequence>
<evidence type="ECO:0000313" key="3">
    <source>
        <dbReference type="Proteomes" id="UP001501411"/>
    </source>
</evidence>
<evidence type="ECO:0000313" key="2">
    <source>
        <dbReference type="EMBL" id="GAA4786746.1"/>
    </source>
</evidence>
<dbReference type="Pfam" id="PF13568">
    <property type="entry name" value="OMP_b-brl_2"/>
    <property type="match status" value="1"/>
</dbReference>
<protein>
    <recommendedName>
        <fullName evidence="1">Outer membrane protein beta-barrel domain-containing protein</fullName>
    </recommendedName>
</protein>
<name>A0ABP9AYG5_9SPHI</name>
<accession>A0ABP9AYG5</accession>
<evidence type="ECO:0000259" key="1">
    <source>
        <dbReference type="Pfam" id="PF13568"/>
    </source>
</evidence>
<dbReference type="EMBL" id="BAABIQ010000007">
    <property type="protein sequence ID" value="GAA4786746.1"/>
    <property type="molecule type" value="Genomic_DNA"/>
</dbReference>
<proteinExistence type="predicted"/>
<comment type="caution">
    <text evidence="2">The sequence shown here is derived from an EMBL/GenBank/DDBJ whole genome shotgun (WGS) entry which is preliminary data.</text>
</comment>